<name>A0ACC0YTP1_9ROSI</name>
<gene>
    <name evidence="1" type="ORF">Pint_26935</name>
</gene>
<dbReference type="EMBL" id="CM047740">
    <property type="protein sequence ID" value="KAJ0040549.1"/>
    <property type="molecule type" value="Genomic_DNA"/>
</dbReference>
<keyword evidence="2" id="KW-1185">Reference proteome</keyword>
<reference evidence="2" key="1">
    <citation type="journal article" date="2023" name="G3 (Bethesda)">
        <title>Genome assembly and association tests identify interacting loci associated with vigor, precocity, and sex in interspecific pistachio rootstocks.</title>
        <authorList>
            <person name="Palmer W."/>
            <person name="Jacygrad E."/>
            <person name="Sagayaradj S."/>
            <person name="Cavanaugh K."/>
            <person name="Han R."/>
            <person name="Bertier L."/>
            <person name="Beede B."/>
            <person name="Kafkas S."/>
            <person name="Golino D."/>
            <person name="Preece J."/>
            <person name="Michelmore R."/>
        </authorList>
    </citation>
    <scope>NUCLEOTIDE SEQUENCE [LARGE SCALE GENOMIC DNA]</scope>
</reference>
<dbReference type="Proteomes" id="UP001163603">
    <property type="component" value="Chromosome 5"/>
</dbReference>
<proteinExistence type="predicted"/>
<evidence type="ECO:0000313" key="2">
    <source>
        <dbReference type="Proteomes" id="UP001163603"/>
    </source>
</evidence>
<organism evidence="1 2">
    <name type="scientific">Pistacia integerrima</name>
    <dbReference type="NCBI Taxonomy" id="434235"/>
    <lineage>
        <taxon>Eukaryota</taxon>
        <taxon>Viridiplantae</taxon>
        <taxon>Streptophyta</taxon>
        <taxon>Embryophyta</taxon>
        <taxon>Tracheophyta</taxon>
        <taxon>Spermatophyta</taxon>
        <taxon>Magnoliopsida</taxon>
        <taxon>eudicotyledons</taxon>
        <taxon>Gunneridae</taxon>
        <taxon>Pentapetalae</taxon>
        <taxon>rosids</taxon>
        <taxon>malvids</taxon>
        <taxon>Sapindales</taxon>
        <taxon>Anacardiaceae</taxon>
        <taxon>Pistacia</taxon>
    </lineage>
</organism>
<sequence length="173" mass="19473">MFDTGPDEVEQELTELQQEPEITLHALTGWTTSKTMRVAAKVGQHDIVVLIDTGSTHKKIANLLQLPVVPTEPFDVRVANGSPLKCKGRFDHVQILLQGTVVCNWKKITMEFQWQNQFQKLQGIYTTYSSCIIDSHFKRSKAREFHVCCLPIAIGGSCITRLPPRYATIIGSF</sequence>
<comment type="caution">
    <text evidence="1">The sequence shown here is derived from an EMBL/GenBank/DDBJ whole genome shotgun (WGS) entry which is preliminary data.</text>
</comment>
<evidence type="ECO:0000313" key="1">
    <source>
        <dbReference type="EMBL" id="KAJ0040549.1"/>
    </source>
</evidence>
<accession>A0ACC0YTP1</accession>
<protein>
    <submittedName>
        <fullName evidence="1">Uncharacterized protein</fullName>
    </submittedName>
</protein>